<name>A0A8J3IR09_9CHLR</name>
<dbReference type="Proteomes" id="UP000597444">
    <property type="component" value="Unassembled WGS sequence"/>
</dbReference>
<reference evidence="1" key="1">
    <citation type="submission" date="2020-10" db="EMBL/GenBank/DDBJ databases">
        <title>Taxonomic study of unclassified bacteria belonging to the class Ktedonobacteria.</title>
        <authorList>
            <person name="Yabe S."/>
            <person name="Wang C.M."/>
            <person name="Zheng Y."/>
            <person name="Sakai Y."/>
            <person name="Cavaletti L."/>
            <person name="Monciardini P."/>
            <person name="Donadio S."/>
        </authorList>
    </citation>
    <scope>NUCLEOTIDE SEQUENCE</scope>
    <source>
        <strain evidence="1">ID150040</strain>
    </source>
</reference>
<dbReference type="AlphaFoldDB" id="A0A8J3IR09"/>
<evidence type="ECO:0000313" key="2">
    <source>
        <dbReference type="Proteomes" id="UP000597444"/>
    </source>
</evidence>
<comment type="caution">
    <text evidence="1">The sequence shown here is derived from an EMBL/GenBank/DDBJ whole genome shotgun (WGS) entry which is preliminary data.</text>
</comment>
<proteinExistence type="predicted"/>
<accession>A0A8J3IR09</accession>
<protein>
    <submittedName>
        <fullName evidence="1">Uncharacterized protein</fullName>
    </submittedName>
</protein>
<dbReference type="EMBL" id="BNJK01000002">
    <property type="protein sequence ID" value="GHO98673.1"/>
    <property type="molecule type" value="Genomic_DNA"/>
</dbReference>
<evidence type="ECO:0000313" key="1">
    <source>
        <dbReference type="EMBL" id="GHO98673.1"/>
    </source>
</evidence>
<keyword evidence="2" id="KW-1185">Reference proteome</keyword>
<organism evidence="1 2">
    <name type="scientific">Reticulibacter mediterranei</name>
    <dbReference type="NCBI Taxonomy" id="2778369"/>
    <lineage>
        <taxon>Bacteria</taxon>
        <taxon>Bacillati</taxon>
        <taxon>Chloroflexota</taxon>
        <taxon>Ktedonobacteria</taxon>
        <taxon>Ktedonobacterales</taxon>
        <taxon>Reticulibacteraceae</taxon>
        <taxon>Reticulibacter</taxon>
    </lineage>
</organism>
<sequence length="71" mass="8141">MAEQTLLALINEHLQQRGPLLLPRFGGSRLLVRLFRWEDAYVLLSSNDEMRLLSAFDMLLFGRALGLSPLR</sequence>
<dbReference type="RefSeq" id="WP_220209378.1">
    <property type="nucleotide sequence ID" value="NZ_BNJK01000002.1"/>
</dbReference>
<gene>
    <name evidence="1" type="ORF">KSF_087210</name>
</gene>